<protein>
    <recommendedName>
        <fullName evidence="3">Chemotaxis protein CheA</fullName>
        <ecNumber evidence="2">2.7.13.3</ecNumber>
    </recommendedName>
</protein>
<dbReference type="PRINTS" id="PR00344">
    <property type="entry name" value="BCTRLSENSOR"/>
</dbReference>
<dbReference type="InterPro" id="IPR037006">
    <property type="entry name" value="CheA-like_homodim_sf"/>
</dbReference>
<gene>
    <name evidence="16" type="ORF">SAMN05216244_0587</name>
</gene>
<dbReference type="EC" id="2.7.13.3" evidence="2"/>
<dbReference type="InterPro" id="IPR004358">
    <property type="entry name" value="Sig_transdc_His_kin-like_C"/>
</dbReference>
<dbReference type="Gene3D" id="3.30.565.10">
    <property type="entry name" value="Histidine kinase-like ATPase, C-terminal domain"/>
    <property type="match status" value="1"/>
</dbReference>
<evidence type="ECO:0000256" key="7">
    <source>
        <dbReference type="ARBA" id="ARBA00022741"/>
    </source>
</evidence>
<dbReference type="OrthoDB" id="9803176at2"/>
<comment type="catalytic activity">
    <reaction evidence="1">
        <text>ATP + protein L-histidine = ADP + protein N-phospho-L-histidine.</text>
        <dbReference type="EC" id="2.7.13.3"/>
    </reaction>
</comment>
<name>A0A1G9MHP3_9BACI</name>
<dbReference type="InterPro" id="IPR036641">
    <property type="entry name" value="HPT_dom_sf"/>
</dbReference>
<keyword evidence="8 16" id="KW-0418">Kinase</keyword>
<dbReference type="GO" id="GO:0005524">
    <property type="term" value="F:ATP binding"/>
    <property type="evidence" value="ECO:0007669"/>
    <property type="project" value="UniProtKB-KW"/>
</dbReference>
<dbReference type="SUPFAM" id="SSF55052">
    <property type="entry name" value="CheY-binding domain of CheA"/>
    <property type="match status" value="1"/>
</dbReference>
<dbReference type="EMBL" id="FNHF01000001">
    <property type="protein sequence ID" value="SDL73541.1"/>
    <property type="molecule type" value="Genomic_DNA"/>
</dbReference>
<feature type="compositionally biased region" description="Basic and acidic residues" evidence="12">
    <location>
        <begin position="268"/>
        <end position="277"/>
    </location>
</feature>
<feature type="compositionally biased region" description="Polar residues" evidence="12">
    <location>
        <begin position="257"/>
        <end position="267"/>
    </location>
</feature>
<feature type="domain" description="CheW-like" evidence="14">
    <location>
        <begin position="550"/>
        <end position="680"/>
    </location>
</feature>
<keyword evidence="6" id="KW-0808">Transferase</keyword>
<dbReference type="Gene3D" id="1.10.287.560">
    <property type="entry name" value="Histidine kinase CheA-like, homodimeric domain"/>
    <property type="match status" value="1"/>
</dbReference>
<evidence type="ECO:0000259" key="13">
    <source>
        <dbReference type="PROSITE" id="PS50109"/>
    </source>
</evidence>
<dbReference type="Gene3D" id="1.20.120.160">
    <property type="entry name" value="HPT domain"/>
    <property type="match status" value="1"/>
</dbReference>
<dbReference type="InterPro" id="IPR010808">
    <property type="entry name" value="CheA_P2-bd"/>
</dbReference>
<dbReference type="Pfam" id="PF02895">
    <property type="entry name" value="H-kinase_dim"/>
    <property type="match status" value="1"/>
</dbReference>
<dbReference type="PANTHER" id="PTHR43395">
    <property type="entry name" value="SENSOR HISTIDINE KINASE CHEA"/>
    <property type="match status" value="1"/>
</dbReference>
<feature type="modified residue" description="Phosphohistidine" evidence="11">
    <location>
        <position position="46"/>
    </location>
</feature>
<evidence type="ECO:0000256" key="10">
    <source>
        <dbReference type="ARBA" id="ARBA00023012"/>
    </source>
</evidence>
<evidence type="ECO:0000256" key="9">
    <source>
        <dbReference type="ARBA" id="ARBA00022840"/>
    </source>
</evidence>
<feature type="domain" description="Histidine kinase" evidence="13">
    <location>
        <begin position="298"/>
        <end position="548"/>
    </location>
</feature>
<organism evidence="16 17">
    <name type="scientific">Sediminibacillus halophilus</name>
    <dbReference type="NCBI Taxonomy" id="482461"/>
    <lineage>
        <taxon>Bacteria</taxon>
        <taxon>Bacillati</taxon>
        <taxon>Bacillota</taxon>
        <taxon>Bacilli</taxon>
        <taxon>Bacillales</taxon>
        <taxon>Bacillaceae</taxon>
        <taxon>Sediminibacillus</taxon>
    </lineage>
</organism>
<evidence type="ECO:0000256" key="3">
    <source>
        <dbReference type="ARBA" id="ARBA00021495"/>
    </source>
</evidence>
<dbReference type="Gene3D" id="3.30.70.1110">
    <property type="entry name" value="Histidine kinase CheA-like, P2 response regulator-binding domain"/>
    <property type="match status" value="1"/>
</dbReference>
<dbReference type="AlphaFoldDB" id="A0A1G9MHP3"/>
<evidence type="ECO:0000256" key="12">
    <source>
        <dbReference type="SAM" id="MobiDB-lite"/>
    </source>
</evidence>
<dbReference type="InterPro" id="IPR036890">
    <property type="entry name" value="HATPase_C_sf"/>
</dbReference>
<dbReference type="Pfam" id="PF01627">
    <property type="entry name" value="Hpt"/>
    <property type="match status" value="1"/>
</dbReference>
<keyword evidence="5 11" id="KW-0597">Phosphoprotein</keyword>
<dbReference type="SUPFAM" id="SSF50341">
    <property type="entry name" value="CheW-like"/>
    <property type="match status" value="1"/>
</dbReference>
<feature type="domain" description="HPt" evidence="15">
    <location>
        <begin position="1"/>
        <end position="103"/>
    </location>
</feature>
<feature type="region of interest" description="Disordered" evidence="12">
    <location>
        <begin position="257"/>
        <end position="295"/>
    </location>
</feature>
<dbReference type="InterPro" id="IPR051315">
    <property type="entry name" value="Bact_Chemotaxis_CheA"/>
</dbReference>
<dbReference type="GO" id="GO:0000155">
    <property type="term" value="F:phosphorelay sensor kinase activity"/>
    <property type="evidence" value="ECO:0007669"/>
    <property type="project" value="InterPro"/>
</dbReference>
<dbReference type="GO" id="GO:0006935">
    <property type="term" value="P:chemotaxis"/>
    <property type="evidence" value="ECO:0007669"/>
    <property type="project" value="UniProtKB-KW"/>
</dbReference>
<dbReference type="Pfam" id="PF01584">
    <property type="entry name" value="CheW"/>
    <property type="match status" value="1"/>
</dbReference>
<dbReference type="SUPFAM" id="SSF47226">
    <property type="entry name" value="Histidine-containing phosphotransfer domain, HPT domain"/>
    <property type="match status" value="1"/>
</dbReference>
<proteinExistence type="predicted"/>
<dbReference type="SUPFAM" id="SSF47384">
    <property type="entry name" value="Homodimeric domain of signal transducing histidine kinase"/>
    <property type="match status" value="1"/>
</dbReference>
<dbReference type="InterPro" id="IPR004105">
    <property type="entry name" value="CheA-like_dim"/>
</dbReference>
<dbReference type="Pfam" id="PF02518">
    <property type="entry name" value="HATPase_c"/>
    <property type="match status" value="1"/>
</dbReference>
<dbReference type="PROSITE" id="PS50109">
    <property type="entry name" value="HIS_KIN"/>
    <property type="match status" value="1"/>
</dbReference>
<dbReference type="Pfam" id="PF07194">
    <property type="entry name" value="P2"/>
    <property type="match status" value="1"/>
</dbReference>
<dbReference type="SMART" id="SM00260">
    <property type="entry name" value="CheW"/>
    <property type="match status" value="1"/>
</dbReference>
<dbReference type="PANTHER" id="PTHR43395:SF1">
    <property type="entry name" value="CHEMOTAXIS PROTEIN CHEA"/>
    <property type="match status" value="1"/>
</dbReference>
<dbReference type="InterPro" id="IPR003594">
    <property type="entry name" value="HATPase_dom"/>
</dbReference>
<reference evidence="17" key="1">
    <citation type="submission" date="2016-10" db="EMBL/GenBank/DDBJ databases">
        <authorList>
            <person name="Varghese N."/>
            <person name="Submissions S."/>
        </authorList>
    </citation>
    <scope>NUCLEOTIDE SEQUENCE [LARGE SCALE GENOMIC DNA]</scope>
    <source>
        <strain evidence="17">CGMCC 1.6199</strain>
    </source>
</reference>
<dbReference type="InterPro" id="IPR035891">
    <property type="entry name" value="CheY-binding_CheA"/>
</dbReference>
<dbReference type="FunFam" id="3.30.565.10:FF:000016">
    <property type="entry name" value="Chemotaxis protein CheA, putative"/>
    <property type="match status" value="1"/>
</dbReference>
<keyword evidence="7" id="KW-0547">Nucleotide-binding</keyword>
<evidence type="ECO:0000313" key="17">
    <source>
        <dbReference type="Proteomes" id="UP000182347"/>
    </source>
</evidence>
<evidence type="ECO:0000256" key="11">
    <source>
        <dbReference type="PROSITE-ProRule" id="PRU00110"/>
    </source>
</evidence>
<dbReference type="PROSITE" id="PS50894">
    <property type="entry name" value="HPT"/>
    <property type="match status" value="1"/>
</dbReference>
<keyword evidence="10" id="KW-0902">Two-component regulatory system</keyword>
<dbReference type="CDD" id="cd00088">
    <property type="entry name" value="HPT"/>
    <property type="match status" value="1"/>
</dbReference>
<keyword evidence="9" id="KW-0067">ATP-binding</keyword>
<dbReference type="Gene3D" id="2.30.30.40">
    <property type="entry name" value="SH3 Domains"/>
    <property type="match status" value="1"/>
</dbReference>
<evidence type="ECO:0000256" key="8">
    <source>
        <dbReference type="ARBA" id="ARBA00022777"/>
    </source>
</evidence>
<evidence type="ECO:0000259" key="14">
    <source>
        <dbReference type="PROSITE" id="PS50851"/>
    </source>
</evidence>
<dbReference type="InterPro" id="IPR002545">
    <property type="entry name" value="CheW-lke_dom"/>
</dbReference>
<dbReference type="SMART" id="SM00073">
    <property type="entry name" value="HPT"/>
    <property type="match status" value="1"/>
</dbReference>
<evidence type="ECO:0000256" key="1">
    <source>
        <dbReference type="ARBA" id="ARBA00000085"/>
    </source>
</evidence>
<dbReference type="InterPro" id="IPR036061">
    <property type="entry name" value="CheW-like_dom_sf"/>
</dbReference>
<dbReference type="STRING" id="482461.SAMN05216244_0587"/>
<dbReference type="RefSeq" id="WP_074597355.1">
    <property type="nucleotide sequence ID" value="NZ_FNHF01000001.1"/>
</dbReference>
<sequence length="680" mass="75635">METNEYLEVFIDESKEHIQSLNDHLLELEKNPSDLTMVNEIFRSAHTLKGMSATMGYQDLADLTHKMENVLDAVRNQQLVVTTAILDVVFEAVDQLEEMVMDIASGGEGRKDVVHLVEQLNAIERGEALPEENSNTAAPVSESDHQPQSTLVSTLDEFEMTVLRESNDQGYQNLELHITLREDCLLKAARVFMVFEILEQSGEVIKSAPTVQDLEEEKFEQSFTVLLVTKDKAEEIEKKVMKVSEIESVKVQNFSIEQRSSQSGNSEDTNKLSEEKGATAVAEAPVKQEKDTAKKAPVSNKTIRVNIDRLDALMNLFEELVIDRGRLEQIADSLKHTELQETVERMTRISGDLQNIILNMRMVPIDQVFNRFPRMVRQLAKDLGKQINLEIEGAETELDRTVIDEIGDPLVHLIRNALDHGVELPEVREQKGKPREGSLKLNAYHSGNHVFIEISDDGAGINREKVINKAVSNGVVTNDQAENLTEKQVYQLIMESGFSTADKISDVSGRGVGLDVVKNTIESLGGNITIDSTFEKGSIFSIQLPLTLSIISVMLVEIKEEKYAVPLSSIIETAVIKKSNIMSAHNKKVIDFRGKVVPLIDLQDVFEVPGEKHDDEYCSVIIIRKGDKMAGLIVDTFIGQQEVVLKSLGNYLTDVFAISGATILGDGQVALIIDSNSLIV</sequence>
<dbReference type="SUPFAM" id="SSF55874">
    <property type="entry name" value="ATPase domain of HSP90 chaperone/DNA topoisomerase II/histidine kinase"/>
    <property type="match status" value="1"/>
</dbReference>
<dbReference type="SMART" id="SM01231">
    <property type="entry name" value="H-kinase_dim"/>
    <property type="match status" value="1"/>
</dbReference>
<evidence type="ECO:0000256" key="6">
    <source>
        <dbReference type="ARBA" id="ARBA00022679"/>
    </source>
</evidence>
<feature type="region of interest" description="Disordered" evidence="12">
    <location>
        <begin position="125"/>
        <end position="149"/>
    </location>
</feature>
<evidence type="ECO:0000259" key="15">
    <source>
        <dbReference type="PROSITE" id="PS50894"/>
    </source>
</evidence>
<dbReference type="SMART" id="SM00387">
    <property type="entry name" value="HATPase_c"/>
    <property type="match status" value="1"/>
</dbReference>
<evidence type="ECO:0000256" key="2">
    <source>
        <dbReference type="ARBA" id="ARBA00012438"/>
    </source>
</evidence>
<evidence type="ECO:0000256" key="4">
    <source>
        <dbReference type="ARBA" id="ARBA00022500"/>
    </source>
</evidence>
<keyword evidence="4" id="KW-0145">Chemotaxis</keyword>
<dbReference type="GO" id="GO:0005737">
    <property type="term" value="C:cytoplasm"/>
    <property type="evidence" value="ECO:0007669"/>
    <property type="project" value="InterPro"/>
</dbReference>
<keyword evidence="17" id="KW-1185">Reference proteome</keyword>
<accession>A0A1G9MHP3</accession>
<dbReference type="Proteomes" id="UP000182347">
    <property type="component" value="Unassembled WGS sequence"/>
</dbReference>
<dbReference type="InterPro" id="IPR008207">
    <property type="entry name" value="Sig_transdc_His_kin_Hpt_dom"/>
</dbReference>
<dbReference type="InterPro" id="IPR036097">
    <property type="entry name" value="HisK_dim/P_sf"/>
</dbReference>
<dbReference type="InterPro" id="IPR005467">
    <property type="entry name" value="His_kinase_dom"/>
</dbReference>
<dbReference type="CDD" id="cd00731">
    <property type="entry name" value="CheA_reg"/>
    <property type="match status" value="1"/>
</dbReference>
<evidence type="ECO:0000256" key="5">
    <source>
        <dbReference type="ARBA" id="ARBA00022553"/>
    </source>
</evidence>
<dbReference type="CDD" id="cd16916">
    <property type="entry name" value="HATPase_CheA-like"/>
    <property type="match status" value="1"/>
</dbReference>
<dbReference type="PROSITE" id="PS50851">
    <property type="entry name" value="CHEW"/>
    <property type="match status" value="1"/>
</dbReference>
<evidence type="ECO:0000313" key="16">
    <source>
        <dbReference type="EMBL" id="SDL73541.1"/>
    </source>
</evidence>
<dbReference type="InterPro" id="IPR037052">
    <property type="entry name" value="CheA-like_P2_sf"/>
</dbReference>